<dbReference type="AlphaFoldDB" id="A0A8J2NQR9"/>
<dbReference type="Proteomes" id="UP000708208">
    <property type="component" value="Unassembled WGS sequence"/>
</dbReference>
<organism evidence="9 10">
    <name type="scientific">Allacma fusca</name>
    <dbReference type="NCBI Taxonomy" id="39272"/>
    <lineage>
        <taxon>Eukaryota</taxon>
        <taxon>Metazoa</taxon>
        <taxon>Ecdysozoa</taxon>
        <taxon>Arthropoda</taxon>
        <taxon>Hexapoda</taxon>
        <taxon>Collembola</taxon>
        <taxon>Symphypleona</taxon>
        <taxon>Sminthuridae</taxon>
        <taxon>Allacma</taxon>
    </lineage>
</organism>
<dbReference type="OrthoDB" id="1093at2759"/>
<evidence type="ECO:0000256" key="5">
    <source>
        <dbReference type="ARBA" id="ARBA00029749"/>
    </source>
</evidence>
<evidence type="ECO:0000313" key="10">
    <source>
        <dbReference type="Proteomes" id="UP000708208"/>
    </source>
</evidence>
<protein>
    <recommendedName>
        <fullName evidence="3">26S proteasome non-ATPase regulatory subunit 13</fullName>
    </recommendedName>
    <alternativeName>
        <fullName evidence="5">26S proteasome regulatory subunit RPN9</fullName>
    </alternativeName>
    <alternativeName>
        <fullName evidence="7">26S proteasome regulatory subunit S11</fullName>
    </alternativeName>
    <alternativeName>
        <fullName evidence="6">26S proteasome regulatory subunit p40.5</fullName>
    </alternativeName>
</protein>
<evidence type="ECO:0000313" key="9">
    <source>
        <dbReference type="EMBL" id="CAG7704183.1"/>
    </source>
</evidence>
<gene>
    <name evidence="9" type="ORF">AFUS01_LOCUS4548</name>
</gene>
<feature type="non-terminal residue" evidence="9">
    <location>
        <position position="1"/>
    </location>
</feature>
<reference evidence="9" key="1">
    <citation type="submission" date="2021-06" db="EMBL/GenBank/DDBJ databases">
        <authorList>
            <person name="Hodson N. C."/>
            <person name="Mongue J. A."/>
            <person name="Jaron S. K."/>
        </authorList>
    </citation>
    <scope>NUCLEOTIDE SEQUENCE</scope>
</reference>
<sequence>HLSCQAVRVDVRRHRQDLRYYISLLIAPKLFEVKNYRISRCSETRLWHQLTIKLLAFVKNPALQKGRLLIDLYENFIQDFEMRMNALSFGEIIVCVTSQMTDSKDAIAFLEKQEPKVKSNKEAAALFKIIKGTIYLQKDKNTEATKRMIEEVDELLASLDGVTSVHGRFYLLQSELYSTTNETANYYKSALKFLGCTDMTSLSAESQRTHAKNLILAALTGEGIFNFGELLAHPILASLDNTEDQWYFAVLKAFNKGDIKEFESYHYRWKTCQLLMDHQELLREKITLLCLMEMTFQRVATERQLSFTEISEAAKIEENQVEIYIMKAIAKGLIKGAIDEVGRKVHMTWVLPRVLNRQQIGGMISRLDSWKKEIKQVEMLMEDNADDILLQ</sequence>
<dbReference type="Pfam" id="PF22037">
    <property type="entry name" value="PSD13_N"/>
    <property type="match status" value="1"/>
</dbReference>
<dbReference type="GO" id="GO:0005634">
    <property type="term" value="C:nucleus"/>
    <property type="evidence" value="ECO:0007669"/>
    <property type="project" value="TreeGrafter"/>
</dbReference>
<dbReference type="PROSITE" id="PS50250">
    <property type="entry name" value="PCI"/>
    <property type="match status" value="1"/>
</dbReference>
<keyword evidence="4" id="KW-0647">Proteasome</keyword>
<comment type="function">
    <text evidence="1">Component of the 26S proteasome, a multiprotein complex involved in the ATP-dependent degradation of ubiquitinated proteins. This complex plays a key role in the maintenance of protein homeostasis by removing misfolded or damaged proteins, which could impair cellular functions, and by removing proteins whose functions are no longer required. Therefore, the proteasome participates in numerous cellular processes, including cell cycle progression, apoptosis, or DNA damage repair.</text>
</comment>
<dbReference type="EMBL" id="CAJVCH010028510">
    <property type="protein sequence ID" value="CAG7704183.1"/>
    <property type="molecule type" value="Genomic_DNA"/>
</dbReference>
<evidence type="ECO:0000256" key="4">
    <source>
        <dbReference type="ARBA" id="ARBA00022942"/>
    </source>
</evidence>
<proteinExistence type="predicted"/>
<dbReference type="InterPro" id="IPR000717">
    <property type="entry name" value="PCI_dom"/>
</dbReference>
<accession>A0A8J2NQR9</accession>
<dbReference type="GO" id="GO:0008541">
    <property type="term" value="C:proteasome regulatory particle, lid subcomplex"/>
    <property type="evidence" value="ECO:0007669"/>
    <property type="project" value="TreeGrafter"/>
</dbReference>
<dbReference type="GO" id="GO:0005198">
    <property type="term" value="F:structural molecule activity"/>
    <property type="evidence" value="ECO:0007669"/>
    <property type="project" value="TreeGrafter"/>
</dbReference>
<dbReference type="GO" id="GO:0005829">
    <property type="term" value="C:cytosol"/>
    <property type="evidence" value="ECO:0007669"/>
    <property type="project" value="TreeGrafter"/>
</dbReference>
<dbReference type="InterPro" id="IPR035298">
    <property type="entry name" value="PSMD13"/>
</dbReference>
<dbReference type="GO" id="GO:0006511">
    <property type="term" value="P:ubiquitin-dependent protein catabolic process"/>
    <property type="evidence" value="ECO:0007669"/>
    <property type="project" value="TreeGrafter"/>
</dbReference>
<comment type="subunit">
    <text evidence="2">Component of the 19S proteasome regulatory particle complex. The 26S proteasome consists of a 20S core particle (CP) and two 19S regulatory subunits (RP). The regulatory particle is made of a lid composed of 9 subunits including PSMD13, a base containing 6 ATPases and few additional components.</text>
</comment>
<comment type="caution">
    <text evidence="9">The sequence shown here is derived from an EMBL/GenBank/DDBJ whole genome shotgun (WGS) entry which is preliminary data.</text>
</comment>
<evidence type="ECO:0000259" key="8">
    <source>
        <dbReference type="PROSITE" id="PS50250"/>
    </source>
</evidence>
<dbReference type="PANTHER" id="PTHR10539">
    <property type="entry name" value="26S PROTEASOME NON-ATPASE REGULATORY SUBUNIT 13"/>
    <property type="match status" value="1"/>
</dbReference>
<keyword evidence="10" id="KW-1185">Reference proteome</keyword>
<dbReference type="SMART" id="SM00088">
    <property type="entry name" value="PINT"/>
    <property type="match status" value="1"/>
</dbReference>
<dbReference type="InterPro" id="IPR054179">
    <property type="entry name" value="PSD13_N"/>
</dbReference>
<name>A0A8J2NQR9_9HEXA</name>
<feature type="domain" description="PCI" evidence="8">
    <location>
        <begin position="185"/>
        <end position="352"/>
    </location>
</feature>
<evidence type="ECO:0000256" key="3">
    <source>
        <dbReference type="ARBA" id="ARBA00015732"/>
    </source>
</evidence>
<dbReference type="Pfam" id="PF01399">
    <property type="entry name" value="PCI"/>
    <property type="match status" value="1"/>
</dbReference>
<evidence type="ECO:0000256" key="6">
    <source>
        <dbReference type="ARBA" id="ARBA00031303"/>
    </source>
</evidence>
<evidence type="ECO:0000256" key="7">
    <source>
        <dbReference type="ARBA" id="ARBA00032323"/>
    </source>
</evidence>
<evidence type="ECO:0000256" key="1">
    <source>
        <dbReference type="ARBA" id="ARBA00002362"/>
    </source>
</evidence>
<evidence type="ECO:0000256" key="2">
    <source>
        <dbReference type="ARBA" id="ARBA00011441"/>
    </source>
</evidence>
<dbReference type="PANTHER" id="PTHR10539:SF0">
    <property type="entry name" value="26S PROTEASOME NON-ATPASE REGULATORY SUBUNIT 13"/>
    <property type="match status" value="1"/>
</dbReference>